<sequence length="440" mass="49110">MNTYDQLGSLNGTRTDWSVKVRVTRMWPSINYSGGKQNFRGYNPLLLDEDNCHVHAFVYADNWNALSKKIEITEGGLYAITNFYAKEAFGSLKPVSTKTLINFSNSMREIDTVNGRRHIVRFRMTDGRYSSVVAIWGDLAKAAQKEKDKAIETPVIAIMTCTKLKTFRNTVQINTVPSSRIYMNLDIDAVIAMRQRLIDEGYTPGEGNTATPANRTVHQIVETMSLNELSEKITEDYIKKNIFCVVKIVSVEETGWWCNSCGGCGSEVEKQDGKLFCTSCEHCIPVAEKRYRVVVLGEDSTEAYNFVLMDRAVKRKVGISATKMISDKLKNQTSTDFPEQIRTISSKELRLKLLINEDNVKVNSRLFFAVDAIDASAPISAICSVSGTYSTTSSIANSAAVKLSEENDTPSTSKSSSKRVKTVCTFFRPNLPSYSTPLNL</sequence>
<protein>
    <recommendedName>
        <fullName evidence="4">Replication factor A C-terminal domain-containing protein</fullName>
    </recommendedName>
</protein>
<evidence type="ECO:0000313" key="1">
    <source>
        <dbReference type="EMBL" id="KZM93566.1"/>
    </source>
</evidence>
<evidence type="ECO:0008006" key="4">
    <source>
        <dbReference type="Google" id="ProtNLM"/>
    </source>
</evidence>
<evidence type="ECO:0000313" key="3">
    <source>
        <dbReference type="Proteomes" id="UP000077755"/>
    </source>
</evidence>
<evidence type="ECO:0000313" key="2">
    <source>
        <dbReference type="EMBL" id="WOG99864.1"/>
    </source>
</evidence>
<dbReference type="OMA" id="QIVETMS"/>
<proteinExistence type="predicted"/>
<dbReference type="SUPFAM" id="SSF50249">
    <property type="entry name" value="Nucleic acid-binding proteins"/>
    <property type="match status" value="3"/>
</dbReference>
<organism evidence="1">
    <name type="scientific">Daucus carota subsp. sativus</name>
    <name type="common">Carrot</name>
    <dbReference type="NCBI Taxonomy" id="79200"/>
    <lineage>
        <taxon>Eukaryota</taxon>
        <taxon>Viridiplantae</taxon>
        <taxon>Streptophyta</taxon>
        <taxon>Embryophyta</taxon>
        <taxon>Tracheophyta</taxon>
        <taxon>Spermatophyta</taxon>
        <taxon>Magnoliopsida</taxon>
        <taxon>eudicotyledons</taxon>
        <taxon>Gunneridae</taxon>
        <taxon>Pentapetalae</taxon>
        <taxon>asterids</taxon>
        <taxon>campanulids</taxon>
        <taxon>Apiales</taxon>
        <taxon>Apiaceae</taxon>
        <taxon>Apioideae</taxon>
        <taxon>Scandiceae</taxon>
        <taxon>Daucinae</taxon>
        <taxon>Daucus</taxon>
        <taxon>Daucus sect. Daucus</taxon>
    </lineage>
</organism>
<dbReference type="Gramene" id="KZM93566">
    <property type="protein sequence ID" value="KZM93566"/>
    <property type="gene ID" value="DCAR_016811"/>
</dbReference>
<name>A0A164XTH9_DAUCS</name>
<dbReference type="EMBL" id="LNRQ01000005">
    <property type="protein sequence ID" value="KZM93566.1"/>
    <property type="molecule type" value="Genomic_DNA"/>
</dbReference>
<reference evidence="1" key="1">
    <citation type="journal article" date="2016" name="Nat. Genet.">
        <title>A high-quality carrot genome assembly provides new insights into carotenoid accumulation and asterid genome evolution.</title>
        <authorList>
            <person name="Iorizzo M."/>
            <person name="Ellison S."/>
            <person name="Senalik D."/>
            <person name="Zeng P."/>
            <person name="Satapoomin P."/>
            <person name="Huang J."/>
            <person name="Bowman M."/>
            <person name="Iovene M."/>
            <person name="Sanseverino W."/>
            <person name="Cavagnaro P."/>
            <person name="Yildiz M."/>
            <person name="Macko-Podgorni A."/>
            <person name="Moranska E."/>
            <person name="Grzebelus E."/>
            <person name="Grzebelus D."/>
            <person name="Ashrafi H."/>
            <person name="Zheng Z."/>
            <person name="Cheng S."/>
            <person name="Spooner D."/>
            <person name="Van Deynze A."/>
            <person name="Simon P."/>
        </authorList>
    </citation>
    <scope>NUCLEOTIDE SEQUENCE [LARGE SCALE GENOMIC DNA]</scope>
    <source>
        <tissue evidence="1">Leaf</tissue>
    </source>
</reference>
<dbReference type="AlphaFoldDB" id="A0A164XTH9"/>
<dbReference type="PANTHER" id="PTHR47165:SF4">
    <property type="entry name" value="OS03G0429900 PROTEIN"/>
    <property type="match status" value="1"/>
</dbReference>
<dbReference type="InterPro" id="IPR012340">
    <property type="entry name" value="NA-bd_OB-fold"/>
</dbReference>
<accession>A0A164XTH9</accession>
<dbReference type="Gene3D" id="2.40.50.140">
    <property type="entry name" value="Nucleic acid-binding proteins"/>
    <property type="match status" value="3"/>
</dbReference>
<dbReference type="PANTHER" id="PTHR47165">
    <property type="entry name" value="OS03G0429900 PROTEIN"/>
    <property type="match status" value="1"/>
</dbReference>
<gene>
    <name evidence="1" type="ORF">DCAR_016811</name>
    <name evidence="2" type="ORF">DCAR_0519220</name>
</gene>
<reference evidence="2" key="2">
    <citation type="submission" date="2022-03" db="EMBL/GenBank/DDBJ databases">
        <title>Draft title - Genomic analysis of global carrot germplasm unveils the trajectory of domestication and the origin of high carotenoid orange carrot.</title>
        <authorList>
            <person name="Iorizzo M."/>
            <person name="Ellison S."/>
            <person name="Senalik D."/>
            <person name="Macko-Podgorni A."/>
            <person name="Grzebelus D."/>
            <person name="Bostan H."/>
            <person name="Rolling W."/>
            <person name="Curaba J."/>
            <person name="Simon P."/>
        </authorList>
    </citation>
    <scope>NUCLEOTIDE SEQUENCE</scope>
    <source>
        <tissue evidence="2">Leaf</tissue>
    </source>
</reference>
<dbReference type="Proteomes" id="UP000077755">
    <property type="component" value="Chromosome 5"/>
</dbReference>
<keyword evidence="3" id="KW-1185">Reference proteome</keyword>
<dbReference type="EMBL" id="CP093347">
    <property type="protein sequence ID" value="WOG99864.1"/>
    <property type="molecule type" value="Genomic_DNA"/>
</dbReference>